<accession>A0A3P8HPP5</accession>
<dbReference type="Proteomes" id="UP000050761">
    <property type="component" value="Unassembled WGS sequence"/>
</dbReference>
<evidence type="ECO:0000313" key="3">
    <source>
        <dbReference type="WBParaSite" id="HPBE_0002492701-mRNA-1"/>
    </source>
</evidence>
<reference evidence="1 2" key="1">
    <citation type="submission" date="2018-11" db="EMBL/GenBank/DDBJ databases">
        <authorList>
            <consortium name="Pathogen Informatics"/>
        </authorList>
    </citation>
    <scope>NUCLEOTIDE SEQUENCE [LARGE SCALE GENOMIC DNA]</scope>
</reference>
<dbReference type="AlphaFoldDB" id="A0A183GQF7"/>
<sequence length="95" mass="11110">MVRSRRRAERQIRFLSLLLIFLCCIWFALVLLQIALKQSTSTSPNSHTDDSSTISKIKIEDELMENLSVLDRRSDSEIRVRATRFVRLEKLEDLS</sequence>
<name>A0A183GQF7_HELPZ</name>
<reference evidence="3" key="2">
    <citation type="submission" date="2019-09" db="UniProtKB">
        <authorList>
            <consortium name="WormBaseParasite"/>
        </authorList>
    </citation>
    <scope>IDENTIFICATION</scope>
</reference>
<evidence type="ECO:0000313" key="2">
    <source>
        <dbReference type="Proteomes" id="UP000050761"/>
    </source>
</evidence>
<dbReference type="EMBL" id="UZAH01037083">
    <property type="protein sequence ID" value="VDP48103.1"/>
    <property type="molecule type" value="Genomic_DNA"/>
</dbReference>
<gene>
    <name evidence="1" type="ORF">HPBE_LOCUS24926</name>
</gene>
<dbReference type="WBParaSite" id="HPBE_0002492701-mRNA-1">
    <property type="protein sequence ID" value="HPBE_0002492701-mRNA-1"/>
    <property type="gene ID" value="HPBE_0002492701"/>
</dbReference>
<evidence type="ECO:0000313" key="1">
    <source>
        <dbReference type="EMBL" id="VDP48103.1"/>
    </source>
</evidence>
<proteinExistence type="predicted"/>
<keyword evidence="2" id="KW-1185">Reference proteome</keyword>
<accession>A0A183GQF7</accession>
<protein>
    <submittedName>
        <fullName evidence="1 3">Uncharacterized protein</fullName>
    </submittedName>
</protein>
<organism evidence="2 3">
    <name type="scientific">Heligmosomoides polygyrus</name>
    <name type="common">Parasitic roundworm</name>
    <dbReference type="NCBI Taxonomy" id="6339"/>
    <lineage>
        <taxon>Eukaryota</taxon>
        <taxon>Metazoa</taxon>
        <taxon>Ecdysozoa</taxon>
        <taxon>Nematoda</taxon>
        <taxon>Chromadorea</taxon>
        <taxon>Rhabditida</taxon>
        <taxon>Rhabditina</taxon>
        <taxon>Rhabditomorpha</taxon>
        <taxon>Strongyloidea</taxon>
        <taxon>Heligmosomidae</taxon>
        <taxon>Heligmosomoides</taxon>
    </lineage>
</organism>